<dbReference type="Proteomes" id="UP000326396">
    <property type="component" value="Linkage Group LG12"/>
</dbReference>
<protein>
    <recommendedName>
        <fullName evidence="1">Protein kinase domain-containing protein</fullName>
    </recommendedName>
</protein>
<dbReference type="GO" id="GO:0004714">
    <property type="term" value="F:transmembrane receptor protein tyrosine kinase activity"/>
    <property type="evidence" value="ECO:0007669"/>
    <property type="project" value="InterPro"/>
</dbReference>
<dbReference type="InterPro" id="IPR001245">
    <property type="entry name" value="Ser-Thr/Tyr_kinase_cat_dom"/>
</dbReference>
<keyword evidence="3" id="KW-1185">Reference proteome</keyword>
<dbReference type="GO" id="GO:0005516">
    <property type="term" value="F:calmodulin binding"/>
    <property type="evidence" value="ECO:0007669"/>
    <property type="project" value="InterPro"/>
</dbReference>
<dbReference type="AlphaFoldDB" id="A0A5N6PF59"/>
<dbReference type="PROSITE" id="PS50011">
    <property type="entry name" value="PROTEIN_KINASE_DOM"/>
    <property type="match status" value="1"/>
</dbReference>
<dbReference type="InterPro" id="IPR000719">
    <property type="entry name" value="Prot_kinase_dom"/>
</dbReference>
<sequence>MGDFIKEFDIPPEHSSEKDLRKLRDAISLLRKRERRFRRVSDLEKPSHHDLRREIQEKIRVSLFANKALDHIQCCVCYLRTNNMTPKYDVYSFGVILFEVLCGRKLMIGNDGIEELIVPNLRKQMDKYLLRQIKDLAYKCVDQQLVNRPTMDHIVEKLEEVLELQRKNTNFEHSQADEDTPSIKLMMELLKIPLSKIRLATNNFHEDYLVGRGGYGKVYKVELDVLDIQSLSSVEGMRKDEMPRISKTGIAPIARRRYNEGTLKELIDPIMTEENNDHMFTFNRGPNQDSFDTFSKIAYRCLAETQAKRPTIDVVITELKNALNLQGETVKLTRFRLNDIKLATKNFAETYRIGSDTNSMVYIAEIDHFGSCSLLAAEGENNGVPSKKHINVAIKRITSKKGNQGKKEFFADLGMSTYYVAENDKGLAPIVCQCFNDGTIGRIMDPRLKQEPKEDIFIFNRGPNEDSLDKFLKIAYQCLIEAAKRPTMENVIKELEIALNLHEKKIQISRKDIESGTKNFSEKHCVGSGRFWKAYKGELPFLQDNTNANASGYTTIVAKRWDNKFSQGDNQFQTEVNILCKRNHENIIGLVGYCNEADEKIIVYEHMYNGSLDKYLKDANLTWMKRLAICIDVANGLDFLHQGGAKLKKVVHRDIKSCSILLNDDWKAKISNLELSSLDPAHQDMEHVSDNAYATLGYLDPEYKQGFLTEKSDIYSLGVVLFEILCGRLASEDHSQFLGPLAKRCYEDKKLHEIVFEGIKDQIGSESLKQFADIAYQCLQDRSEVRPTAHEVVIQLKIALNVQKEYEKWEAQLPEVYKEIIRMSKTPEVYSRAKRKDLQEILSKGILIQDGKVWVSLGSNEERNEIVSASQFLYENQSSNKWLSVPESRFDKIAEMSNISNLNIRIKIRIRSLSSGVNYGVHLVFKFCGARKSGAKPMYVNLTYKMGNETLHAYFATQREDEWMMIELYRFLNHNGSDTIDFEFLLESFSKCYCGNRTIYVEGVEFRAIGNVKPGENNFMEVQQVITDPMQQLQTNDVPSNVNSLKNILKFKWRKKKKPYYMLPAHKVLWDCSNAKLFNLKLSTESRFEKVIELLSTQVFRIKCNIESKKLENTEYSCYLVFKLSEKRCGLHCPVIVRDLNQRKNEQSEFICFRSLRLWNIVDVNRAPQEREDGWMEVYVWKFKSNHKLQNDCISMNLKFVTYEGTLSGLILCGLEFRPV</sequence>
<gene>
    <name evidence="2" type="ORF">E3N88_07907</name>
</gene>
<dbReference type="Pfam" id="PF14299">
    <property type="entry name" value="PP2"/>
    <property type="match status" value="2"/>
</dbReference>
<name>A0A5N6PF59_9ASTR</name>
<dbReference type="PANTHER" id="PTHR27003">
    <property type="entry name" value="OS07G0166700 PROTEIN"/>
    <property type="match status" value="1"/>
</dbReference>
<dbReference type="InterPro" id="IPR025886">
    <property type="entry name" value="PP2-like"/>
</dbReference>
<evidence type="ECO:0000313" key="2">
    <source>
        <dbReference type="EMBL" id="KAD6453202.1"/>
    </source>
</evidence>
<dbReference type="SUPFAM" id="SSF56112">
    <property type="entry name" value="Protein kinase-like (PK-like)"/>
    <property type="match status" value="2"/>
</dbReference>
<dbReference type="Pfam" id="PF07714">
    <property type="entry name" value="PK_Tyr_Ser-Thr"/>
    <property type="match status" value="2"/>
</dbReference>
<dbReference type="Pfam" id="PF12515">
    <property type="entry name" value="CaATP_NAI"/>
    <property type="match status" value="1"/>
</dbReference>
<dbReference type="InterPro" id="IPR011009">
    <property type="entry name" value="Kinase-like_dom_sf"/>
</dbReference>
<dbReference type="EMBL" id="SZYD01000004">
    <property type="protein sequence ID" value="KAD6453202.1"/>
    <property type="molecule type" value="Genomic_DNA"/>
</dbReference>
<evidence type="ECO:0000313" key="3">
    <source>
        <dbReference type="Proteomes" id="UP000326396"/>
    </source>
</evidence>
<accession>A0A5N6PF59</accession>
<evidence type="ECO:0000259" key="1">
    <source>
        <dbReference type="PROSITE" id="PS50011"/>
    </source>
</evidence>
<feature type="domain" description="Protein kinase" evidence="1">
    <location>
        <begin position="520"/>
        <end position="798"/>
    </location>
</feature>
<comment type="caution">
    <text evidence="2">The sequence shown here is derived from an EMBL/GenBank/DDBJ whole genome shotgun (WGS) entry which is preliminary data.</text>
</comment>
<dbReference type="OrthoDB" id="1405469at2759"/>
<dbReference type="InterPro" id="IPR045272">
    <property type="entry name" value="ANXUR1/2-like"/>
</dbReference>
<dbReference type="GO" id="GO:0005886">
    <property type="term" value="C:plasma membrane"/>
    <property type="evidence" value="ECO:0007669"/>
    <property type="project" value="TreeGrafter"/>
</dbReference>
<dbReference type="Gene3D" id="1.10.510.10">
    <property type="entry name" value="Transferase(Phosphotransferase) domain 1"/>
    <property type="match status" value="2"/>
</dbReference>
<dbReference type="GO" id="GO:0009506">
    <property type="term" value="C:plasmodesma"/>
    <property type="evidence" value="ECO:0007669"/>
    <property type="project" value="TreeGrafter"/>
</dbReference>
<dbReference type="PANTHER" id="PTHR27003:SF471">
    <property type="entry name" value="VASCULAR ENDOTHELIAL GROWTH FACTOR RECEPTOR 2 (VEGFR2)-RELATED"/>
    <property type="match status" value="1"/>
</dbReference>
<dbReference type="GO" id="GO:0005524">
    <property type="term" value="F:ATP binding"/>
    <property type="evidence" value="ECO:0007669"/>
    <property type="project" value="InterPro"/>
</dbReference>
<proteinExistence type="predicted"/>
<dbReference type="Gene3D" id="1.20.5.170">
    <property type="match status" value="1"/>
</dbReference>
<organism evidence="2 3">
    <name type="scientific">Mikania micrantha</name>
    <name type="common">bitter vine</name>
    <dbReference type="NCBI Taxonomy" id="192012"/>
    <lineage>
        <taxon>Eukaryota</taxon>
        <taxon>Viridiplantae</taxon>
        <taxon>Streptophyta</taxon>
        <taxon>Embryophyta</taxon>
        <taxon>Tracheophyta</taxon>
        <taxon>Spermatophyta</taxon>
        <taxon>Magnoliopsida</taxon>
        <taxon>eudicotyledons</taxon>
        <taxon>Gunneridae</taxon>
        <taxon>Pentapetalae</taxon>
        <taxon>asterids</taxon>
        <taxon>campanulids</taxon>
        <taxon>Asterales</taxon>
        <taxon>Asteraceae</taxon>
        <taxon>Asteroideae</taxon>
        <taxon>Heliantheae alliance</taxon>
        <taxon>Eupatorieae</taxon>
        <taxon>Mikania</taxon>
    </lineage>
</organism>
<dbReference type="InterPro" id="IPR024750">
    <property type="entry name" value="Ca_ATPase_N_dom"/>
</dbReference>
<reference evidence="2 3" key="1">
    <citation type="submission" date="2019-05" db="EMBL/GenBank/DDBJ databases">
        <title>Mikania micrantha, genome provides insights into the molecular mechanism of rapid growth.</title>
        <authorList>
            <person name="Liu B."/>
        </authorList>
    </citation>
    <scope>NUCLEOTIDE SEQUENCE [LARGE SCALE GENOMIC DNA]</scope>
    <source>
        <strain evidence="2">NLD-2019</strain>
        <tissue evidence="2">Leaf</tissue>
    </source>
</reference>
<dbReference type="Gene3D" id="3.30.200.20">
    <property type="entry name" value="Phosphorylase Kinase, domain 1"/>
    <property type="match status" value="3"/>
</dbReference>